<feature type="compositionally biased region" description="Basic and acidic residues" evidence="1">
    <location>
        <begin position="159"/>
        <end position="172"/>
    </location>
</feature>
<sequence length="604" mass="67399">MGKSSSLKKKRSKDSSQSRMRKSKVKSKKSKSKKLRRRRDDSVSYPSDSDLASMVSVSSFSSEGDCRGRKSRSRNLKDIKGGKKRSRRWSSSRESSEDSPNAKKRRRSRRGDTRRRLVKMKKSMRELSVSSRSGRSLSCSTCPSDNDEIEYEKRRGRSERKEKYGRRLEKVKRGSKRSKGQSRDCFSLPRDGEGSDHSIEERITEDSSFRKLKSVITAVEQVDESTRELIADEPKEDVCDYDDYPSCRSNDCNDGCSRRELQQHIHTVSETIKPPNDEQEVSSIRTSNVEINVSSATDGLNGDNIESILRQRALENLKKFRGELQKNINSQITSNDKSVDDVKTPSSVNIDSFQIKAPKADDGRVVIANQLSQQIRQPPGLDVASPSPRLVPTGMPVKEVNTGINSVSNKPKLVISRTGLEALNASNTRKQEAVIQEPSQTKWVTETSIDESDLEAAQTIKPSSDNAASVSYRPKSVKLRIGQEPPNTCTTQKQESAALESPRAKFVTESSVKESNLRTAQTVSPGVCGSLDSKDNDICDSTCDKPPPSGNISLDKQEDETKGGGSQFQQKTMSVMRGGEMVQVSYKVYIPKRAPALSRRRLKR</sequence>
<proteinExistence type="predicted"/>
<feature type="region of interest" description="Disordered" evidence="1">
    <location>
        <begin position="1"/>
        <end position="204"/>
    </location>
</feature>
<feature type="compositionally biased region" description="Basic and acidic residues" evidence="1">
    <location>
        <begin position="190"/>
        <end position="204"/>
    </location>
</feature>
<name>A0A6A3AKG4_HIBSY</name>
<dbReference type="PANTHER" id="PTHR36808">
    <property type="entry name" value="TRANSCRIPTIONAL REGULATOR ATRX-LIKE PROTEIN"/>
    <property type="match status" value="1"/>
</dbReference>
<feature type="compositionally biased region" description="Polar residues" evidence="1">
    <location>
        <begin position="485"/>
        <end position="495"/>
    </location>
</feature>
<feature type="compositionally biased region" description="Basic residues" evidence="1">
    <location>
        <begin position="19"/>
        <end position="37"/>
    </location>
</feature>
<comment type="caution">
    <text evidence="2">The sequence shown here is derived from an EMBL/GenBank/DDBJ whole genome shotgun (WGS) entry which is preliminary data.</text>
</comment>
<evidence type="ECO:0000313" key="2">
    <source>
        <dbReference type="EMBL" id="KAE8703272.1"/>
    </source>
</evidence>
<feature type="region of interest" description="Disordered" evidence="1">
    <location>
        <begin position="481"/>
        <end position="500"/>
    </location>
</feature>
<feature type="region of interest" description="Disordered" evidence="1">
    <location>
        <begin position="543"/>
        <end position="574"/>
    </location>
</feature>
<organism evidence="2 3">
    <name type="scientific">Hibiscus syriacus</name>
    <name type="common">Rose of Sharon</name>
    <dbReference type="NCBI Taxonomy" id="106335"/>
    <lineage>
        <taxon>Eukaryota</taxon>
        <taxon>Viridiplantae</taxon>
        <taxon>Streptophyta</taxon>
        <taxon>Embryophyta</taxon>
        <taxon>Tracheophyta</taxon>
        <taxon>Spermatophyta</taxon>
        <taxon>Magnoliopsida</taxon>
        <taxon>eudicotyledons</taxon>
        <taxon>Gunneridae</taxon>
        <taxon>Pentapetalae</taxon>
        <taxon>rosids</taxon>
        <taxon>malvids</taxon>
        <taxon>Malvales</taxon>
        <taxon>Malvaceae</taxon>
        <taxon>Malvoideae</taxon>
        <taxon>Hibiscus</taxon>
    </lineage>
</organism>
<gene>
    <name evidence="2" type="ORF">F3Y22_tig00110472pilonHSYRG00188</name>
</gene>
<dbReference type="AlphaFoldDB" id="A0A6A3AKG4"/>
<reference evidence="2" key="1">
    <citation type="submission" date="2019-09" db="EMBL/GenBank/DDBJ databases">
        <title>Draft genome information of white flower Hibiscus syriacus.</title>
        <authorList>
            <person name="Kim Y.-M."/>
        </authorList>
    </citation>
    <scope>NUCLEOTIDE SEQUENCE [LARGE SCALE GENOMIC DNA]</scope>
    <source>
        <strain evidence="2">YM2019G1</strain>
    </source>
</reference>
<evidence type="ECO:0000313" key="3">
    <source>
        <dbReference type="Proteomes" id="UP000436088"/>
    </source>
</evidence>
<evidence type="ECO:0000256" key="1">
    <source>
        <dbReference type="SAM" id="MobiDB-lite"/>
    </source>
</evidence>
<accession>A0A6A3AKG4</accession>
<dbReference type="EMBL" id="VEPZ02001001">
    <property type="protein sequence ID" value="KAE8703272.1"/>
    <property type="molecule type" value="Genomic_DNA"/>
</dbReference>
<feature type="compositionally biased region" description="Low complexity" evidence="1">
    <location>
        <begin position="43"/>
        <end position="62"/>
    </location>
</feature>
<protein>
    <submittedName>
        <fullName evidence="2">Yippee family zinc-binding protein, putative isoform 1</fullName>
    </submittedName>
</protein>
<feature type="compositionally biased region" description="Low complexity" evidence="1">
    <location>
        <begin position="127"/>
        <end position="140"/>
    </location>
</feature>
<dbReference type="Proteomes" id="UP000436088">
    <property type="component" value="Unassembled WGS sequence"/>
</dbReference>
<dbReference type="PANTHER" id="PTHR36808:SF1">
    <property type="entry name" value="TRANSCRIPTIONAL REGULATOR ATRX-LIKE PROTEIN"/>
    <property type="match status" value="1"/>
</dbReference>
<feature type="compositionally biased region" description="Basic residues" evidence="1">
    <location>
        <begin position="1"/>
        <end position="12"/>
    </location>
</feature>
<keyword evidence="3" id="KW-1185">Reference proteome</keyword>